<dbReference type="SMART" id="SM00536">
    <property type="entry name" value="AXH"/>
    <property type="match status" value="1"/>
</dbReference>
<keyword evidence="4" id="KW-0238">DNA-binding</keyword>
<dbReference type="PROSITE" id="PS51148">
    <property type="entry name" value="AXH"/>
    <property type="match status" value="1"/>
</dbReference>
<evidence type="ECO:0000259" key="7">
    <source>
        <dbReference type="PROSITE" id="PS51148"/>
    </source>
</evidence>
<dbReference type="GO" id="GO:0003677">
    <property type="term" value="F:DNA binding"/>
    <property type="evidence" value="ECO:0007669"/>
    <property type="project" value="UniProtKB-KW"/>
</dbReference>
<keyword evidence="6" id="KW-0539">Nucleus</keyword>
<evidence type="ECO:0000256" key="5">
    <source>
        <dbReference type="ARBA" id="ARBA00023163"/>
    </source>
</evidence>
<evidence type="ECO:0000256" key="3">
    <source>
        <dbReference type="ARBA" id="ARBA00023015"/>
    </source>
</evidence>
<keyword evidence="5" id="KW-0804">Transcription</keyword>
<dbReference type="Proteomes" id="UP000308267">
    <property type="component" value="Unassembled WGS sequence"/>
</dbReference>
<sequence>MFTTNEPNLNCQLKSFPHVRLEDNIVFNRQAQNELTEKAELRASWWKNFSHLVGAKHGEHVSQHTPNGFLPILGHNCPLNISSTNPFSTNLPITPNEHSDHALPIPNADLDPLTDVVVTHNSYAHTEPISASSQLPTDPVAFRRHFAMEHFPSSVNPNFPFLSAYWQILSQTRRHKLFEDSPNDEPEAYSSSKRGCNESVINSTVPFPQMTVNQSNTVQNILSGDWIKDLQHQSTRISIDASRVAPFHLDLTKPCLPRSVLLANCENSCTTFSECVSKYEQDRQSSSFIPPQTPFITNFLNSVLQYKQAYCSSELSGHTLPELASHKQVHRNTKSTANKNRNPLHTYLVHLSGGEYKLMERLSVADFVTSALQPSALHDMSKWTKSSKFISKETKITELSWARLTEIDDDSDNKIRMMFTVPTKRHRLSVGCGVQPTRKQISRMLWPNFSAKSFKHDRRLSLEATLEQPFYVNEFGWSSMDPNMTEQKWGLACRQLATNDICLVIIQQSGPVSKRGKNKVELPCDYSTKKITDDQHSPKTAHCKPHLAEKGGVLGIHHGVTLKRNGEYNSICADGDIEGKTRPEELVPYEDAFYSKKMRYQPKSCNTGRENGRTPILPTGASSNFSAVNLAQSSSLS</sequence>
<gene>
    <name evidence="8" type="ORF">CRM22_002724</name>
</gene>
<dbReference type="InterPro" id="IPR036096">
    <property type="entry name" value="Ataxin_AXH_dom_sf"/>
</dbReference>
<comment type="subcellular location">
    <subcellularLocation>
        <location evidence="1">Nucleus</location>
    </subcellularLocation>
</comment>
<evidence type="ECO:0000256" key="2">
    <source>
        <dbReference type="ARBA" id="ARBA00022491"/>
    </source>
</evidence>
<dbReference type="AlphaFoldDB" id="A0A4V3SG82"/>
<dbReference type="InterPro" id="IPR003652">
    <property type="entry name" value="Ataxin_AXH_dom"/>
</dbReference>
<name>A0A4V3SG82_OPIFE</name>
<evidence type="ECO:0000313" key="9">
    <source>
        <dbReference type="Proteomes" id="UP000308267"/>
    </source>
</evidence>
<keyword evidence="9" id="KW-1185">Reference proteome</keyword>
<proteinExistence type="predicted"/>
<evidence type="ECO:0000256" key="1">
    <source>
        <dbReference type="ARBA" id="ARBA00004123"/>
    </source>
</evidence>
<reference evidence="8 9" key="1">
    <citation type="journal article" date="2019" name="BMC Genomics">
        <title>New insights from Opisthorchis felineus genome: update on genomics of the epidemiologically important liver flukes.</title>
        <authorList>
            <person name="Ershov N.I."/>
            <person name="Mordvinov V.A."/>
            <person name="Prokhortchouk E.B."/>
            <person name="Pakharukova M.Y."/>
            <person name="Gunbin K.V."/>
            <person name="Ustyantsev K."/>
            <person name="Genaev M.A."/>
            <person name="Blinov A.G."/>
            <person name="Mazur A."/>
            <person name="Boulygina E."/>
            <person name="Tsygankova S."/>
            <person name="Khrameeva E."/>
            <person name="Chekanov N."/>
            <person name="Fan G."/>
            <person name="Xiao A."/>
            <person name="Zhang H."/>
            <person name="Xu X."/>
            <person name="Yang H."/>
            <person name="Solovyev V."/>
            <person name="Lee S.M."/>
            <person name="Liu X."/>
            <person name="Afonnikov D.A."/>
            <person name="Skryabin K.G."/>
        </authorList>
    </citation>
    <scope>NUCLEOTIDE SEQUENCE [LARGE SCALE GENOMIC DNA]</scope>
    <source>
        <strain evidence="8">AK-0245</strain>
        <tissue evidence="8">Whole organism</tissue>
    </source>
</reference>
<comment type="caution">
    <text evidence="8">The sequence shown here is derived from an EMBL/GenBank/DDBJ whole genome shotgun (WGS) entry which is preliminary data.</text>
</comment>
<dbReference type="STRING" id="147828.A0A4V3SG82"/>
<organism evidence="8 9">
    <name type="scientific">Opisthorchis felineus</name>
    <dbReference type="NCBI Taxonomy" id="147828"/>
    <lineage>
        <taxon>Eukaryota</taxon>
        <taxon>Metazoa</taxon>
        <taxon>Spiralia</taxon>
        <taxon>Lophotrochozoa</taxon>
        <taxon>Platyhelminthes</taxon>
        <taxon>Trematoda</taxon>
        <taxon>Digenea</taxon>
        <taxon>Opisthorchiida</taxon>
        <taxon>Opisthorchiata</taxon>
        <taxon>Opisthorchiidae</taxon>
        <taxon>Opisthorchis</taxon>
    </lineage>
</organism>
<keyword evidence="2" id="KW-0678">Repressor</keyword>
<evidence type="ECO:0000256" key="4">
    <source>
        <dbReference type="ARBA" id="ARBA00023125"/>
    </source>
</evidence>
<dbReference type="SUPFAM" id="SSF102031">
    <property type="entry name" value="AXH domain"/>
    <property type="match status" value="1"/>
</dbReference>
<feature type="domain" description="AXH" evidence="7">
    <location>
        <begin position="331"/>
        <end position="513"/>
    </location>
</feature>
<dbReference type="EMBL" id="SJOL01004733">
    <property type="protein sequence ID" value="TGZ71305.1"/>
    <property type="molecule type" value="Genomic_DNA"/>
</dbReference>
<evidence type="ECO:0000313" key="8">
    <source>
        <dbReference type="EMBL" id="TGZ71304.1"/>
    </source>
</evidence>
<keyword evidence="3" id="KW-0805">Transcription regulation</keyword>
<dbReference type="Pfam" id="PF08517">
    <property type="entry name" value="AXH"/>
    <property type="match status" value="1"/>
</dbReference>
<dbReference type="GO" id="GO:0005634">
    <property type="term" value="C:nucleus"/>
    <property type="evidence" value="ECO:0007669"/>
    <property type="project" value="UniProtKB-SubCell"/>
</dbReference>
<accession>A0A4V3SG82</accession>
<evidence type="ECO:0000256" key="6">
    <source>
        <dbReference type="ARBA" id="ARBA00023242"/>
    </source>
</evidence>
<dbReference type="OrthoDB" id="6244403at2759"/>
<dbReference type="EMBL" id="SJOL01004733">
    <property type="protein sequence ID" value="TGZ71303.1"/>
    <property type="molecule type" value="Genomic_DNA"/>
</dbReference>
<dbReference type="EMBL" id="SJOL01004733">
    <property type="protein sequence ID" value="TGZ71304.1"/>
    <property type="molecule type" value="Genomic_DNA"/>
</dbReference>
<dbReference type="GO" id="GO:0003723">
    <property type="term" value="F:RNA binding"/>
    <property type="evidence" value="ECO:0007669"/>
    <property type="project" value="InterPro"/>
</dbReference>
<protein>
    <recommendedName>
        <fullName evidence="7">AXH domain-containing protein</fullName>
    </recommendedName>
</protein>